<accession>A0A419V002</accession>
<dbReference type="GO" id="GO:0016747">
    <property type="term" value="F:acyltransferase activity, transferring groups other than amino-acyl groups"/>
    <property type="evidence" value="ECO:0007669"/>
    <property type="project" value="InterPro"/>
</dbReference>
<evidence type="ECO:0000256" key="2">
    <source>
        <dbReference type="ARBA" id="ARBA00023315"/>
    </source>
</evidence>
<gene>
    <name evidence="4" type="ORF">ATL39_2596</name>
</gene>
<reference evidence="4 5" key="1">
    <citation type="submission" date="2018-09" db="EMBL/GenBank/DDBJ databases">
        <title>Genomic Encyclopedia of Archaeal and Bacterial Type Strains, Phase II (KMG-II): from individual species to whole genera.</title>
        <authorList>
            <person name="Goeker M."/>
        </authorList>
    </citation>
    <scope>NUCLEOTIDE SEQUENCE [LARGE SCALE GENOMIC DNA]</scope>
    <source>
        <strain evidence="4 5">DSM 17008</strain>
    </source>
</reference>
<keyword evidence="2" id="KW-0012">Acyltransferase</keyword>
<dbReference type="EMBL" id="RAPK01000010">
    <property type="protein sequence ID" value="RKD71200.1"/>
    <property type="molecule type" value="Genomic_DNA"/>
</dbReference>
<dbReference type="InterPro" id="IPR000182">
    <property type="entry name" value="GNAT_dom"/>
</dbReference>
<dbReference type="PANTHER" id="PTHR43072:SF23">
    <property type="entry name" value="UPF0039 PROTEIN C11D3.02C"/>
    <property type="match status" value="1"/>
</dbReference>
<organism evidence="4 5">
    <name type="scientific">Sinobaca qinghaiensis</name>
    <dbReference type="NCBI Taxonomy" id="342944"/>
    <lineage>
        <taxon>Bacteria</taxon>
        <taxon>Bacillati</taxon>
        <taxon>Bacillota</taxon>
        <taxon>Bacilli</taxon>
        <taxon>Bacillales</taxon>
        <taxon>Sporolactobacillaceae</taxon>
        <taxon>Sinobaca</taxon>
    </lineage>
</organism>
<sequence length="168" mass="19552">MMNIEIERLHKEHWPEVREIYEMGIQTGKATFETKTPSWEIWSATHDLVCRLVAVEEETRKVLGWVALAPTSNRPVYEGVGETSIYIHDEGRGKRIGTRLMKELIYISEREGYWTLQAGIMPENIESIRIHENAGFREVGRREKVGKLNGAWRDVLLYERRSKIVGIE</sequence>
<dbReference type="CDD" id="cd04301">
    <property type="entry name" value="NAT_SF"/>
    <property type="match status" value="1"/>
</dbReference>
<name>A0A419V002_9BACL</name>
<dbReference type="RefSeq" id="WP_342768783.1">
    <property type="nucleotide sequence ID" value="NZ_RAPK01000010.1"/>
</dbReference>
<keyword evidence="1 4" id="KW-0808">Transferase</keyword>
<proteinExistence type="predicted"/>
<feature type="domain" description="N-acetyltransferase" evidence="3">
    <location>
        <begin position="4"/>
        <end position="159"/>
    </location>
</feature>
<dbReference type="PROSITE" id="PS51186">
    <property type="entry name" value="GNAT"/>
    <property type="match status" value="1"/>
</dbReference>
<dbReference type="Proteomes" id="UP000285120">
    <property type="component" value="Unassembled WGS sequence"/>
</dbReference>
<dbReference type="SUPFAM" id="SSF55729">
    <property type="entry name" value="Acyl-CoA N-acyltransferases (Nat)"/>
    <property type="match status" value="1"/>
</dbReference>
<evidence type="ECO:0000259" key="3">
    <source>
        <dbReference type="PROSITE" id="PS51186"/>
    </source>
</evidence>
<evidence type="ECO:0000313" key="5">
    <source>
        <dbReference type="Proteomes" id="UP000285120"/>
    </source>
</evidence>
<evidence type="ECO:0000313" key="4">
    <source>
        <dbReference type="EMBL" id="RKD71200.1"/>
    </source>
</evidence>
<dbReference type="InterPro" id="IPR016181">
    <property type="entry name" value="Acyl_CoA_acyltransferase"/>
</dbReference>
<evidence type="ECO:0000256" key="1">
    <source>
        <dbReference type="ARBA" id="ARBA00022679"/>
    </source>
</evidence>
<dbReference type="Pfam" id="PF00583">
    <property type="entry name" value="Acetyltransf_1"/>
    <property type="match status" value="1"/>
</dbReference>
<dbReference type="PANTHER" id="PTHR43072">
    <property type="entry name" value="N-ACETYLTRANSFERASE"/>
    <property type="match status" value="1"/>
</dbReference>
<dbReference type="AlphaFoldDB" id="A0A419V002"/>
<keyword evidence="5" id="KW-1185">Reference proteome</keyword>
<dbReference type="Gene3D" id="3.40.630.30">
    <property type="match status" value="1"/>
</dbReference>
<comment type="caution">
    <text evidence="4">The sequence shown here is derived from an EMBL/GenBank/DDBJ whole genome shotgun (WGS) entry which is preliminary data.</text>
</comment>
<protein>
    <submittedName>
        <fullName evidence="4">Phosphinothricin acetyltransferase</fullName>
    </submittedName>
</protein>